<keyword evidence="5 8" id="KW-0812">Transmembrane</keyword>
<evidence type="ECO:0000259" key="9">
    <source>
        <dbReference type="Pfam" id="PF01478"/>
    </source>
</evidence>
<comment type="similarity">
    <text evidence="2">Belongs to the peptidase A24 family.</text>
</comment>
<dbReference type="Pfam" id="PF01478">
    <property type="entry name" value="Peptidase_A24"/>
    <property type="match status" value="1"/>
</dbReference>
<feature type="domain" description="Prepilin peptidase A24 N-terminal" evidence="10">
    <location>
        <begin position="12"/>
        <end position="93"/>
    </location>
</feature>
<dbReference type="InterPro" id="IPR000045">
    <property type="entry name" value="Prepilin_IV_endopep_pep"/>
</dbReference>
<dbReference type="InterPro" id="IPR050882">
    <property type="entry name" value="Prepilin_peptidase/N-MTase"/>
</dbReference>
<feature type="domain" description="Prepilin type IV endopeptidase peptidase" evidence="9">
    <location>
        <begin position="105"/>
        <end position="214"/>
    </location>
</feature>
<dbReference type="GO" id="GO:0006465">
    <property type="term" value="P:signal peptide processing"/>
    <property type="evidence" value="ECO:0007669"/>
    <property type="project" value="TreeGrafter"/>
</dbReference>
<dbReference type="Gene3D" id="1.20.120.1220">
    <property type="match status" value="1"/>
</dbReference>
<reference evidence="11" key="1">
    <citation type="journal article" date="2014" name="Front. Microbiol.">
        <title>High frequency of phylogenetically diverse reductive dehalogenase-homologous genes in deep subseafloor sedimentary metagenomes.</title>
        <authorList>
            <person name="Kawai M."/>
            <person name="Futagami T."/>
            <person name="Toyoda A."/>
            <person name="Takaki Y."/>
            <person name="Nishi S."/>
            <person name="Hori S."/>
            <person name="Arai W."/>
            <person name="Tsubouchi T."/>
            <person name="Morono Y."/>
            <person name="Uchiyama I."/>
            <person name="Ito T."/>
            <person name="Fujiyama A."/>
            <person name="Inagaki F."/>
            <person name="Takami H."/>
        </authorList>
    </citation>
    <scope>NUCLEOTIDE SEQUENCE</scope>
    <source>
        <strain evidence="11">Expedition CK06-06</strain>
    </source>
</reference>
<dbReference type="PANTHER" id="PTHR30487:SF0">
    <property type="entry name" value="PREPILIN LEADER PEPTIDASE_N-METHYLTRANSFERASE-RELATED"/>
    <property type="match status" value="1"/>
</dbReference>
<dbReference type="AlphaFoldDB" id="X1AIU6"/>
<sequence length="255" mass="28021">MYYSVNVILIFILGLIVGSFSNVCIYRIPRNESIIYPASHCPNCRTKISLKDNIPLLSYILLKGRCRNCESRISIQYPLVEFLTGLIYVIIYLIYGFSIQSLIYIILSSALIIIAFIDLNKQIVPDVISLPGIGAGLILSFFVPYISFINSVLGVVIGGGIILIIGLAGTAIFKKEAMGGGDVKLAAMIGAFLGWRYIIISLFLGFFLGALAGIFLVLSKIKSKEDMVPFGPFIVLGSLITLLWGEKIISWYIGF</sequence>
<evidence type="ECO:0000256" key="1">
    <source>
        <dbReference type="ARBA" id="ARBA00004429"/>
    </source>
</evidence>
<evidence type="ECO:0000256" key="4">
    <source>
        <dbReference type="ARBA" id="ARBA00022519"/>
    </source>
</evidence>
<dbReference type="PRINTS" id="PR00864">
    <property type="entry name" value="PREPILNPTASE"/>
</dbReference>
<dbReference type="InterPro" id="IPR014032">
    <property type="entry name" value="Peptidase_A24A_bac"/>
</dbReference>
<feature type="transmembrane region" description="Helical" evidence="8">
    <location>
        <begin position="127"/>
        <end position="146"/>
    </location>
</feature>
<dbReference type="GO" id="GO:0005886">
    <property type="term" value="C:plasma membrane"/>
    <property type="evidence" value="ECO:0007669"/>
    <property type="project" value="UniProtKB-SubCell"/>
</dbReference>
<evidence type="ECO:0000313" key="11">
    <source>
        <dbReference type="EMBL" id="GAG72538.1"/>
    </source>
</evidence>
<comment type="caution">
    <text evidence="11">The sequence shown here is derived from an EMBL/GenBank/DDBJ whole genome shotgun (WGS) entry which is preliminary data.</text>
</comment>
<dbReference type="Pfam" id="PF06750">
    <property type="entry name" value="A24_N_bact"/>
    <property type="match status" value="1"/>
</dbReference>
<evidence type="ECO:0000256" key="2">
    <source>
        <dbReference type="ARBA" id="ARBA00005801"/>
    </source>
</evidence>
<keyword evidence="7 8" id="KW-0472">Membrane</keyword>
<evidence type="ECO:0000256" key="3">
    <source>
        <dbReference type="ARBA" id="ARBA00022475"/>
    </source>
</evidence>
<evidence type="ECO:0000256" key="5">
    <source>
        <dbReference type="ARBA" id="ARBA00022692"/>
    </source>
</evidence>
<name>X1AIU6_9ZZZZ</name>
<keyword evidence="4" id="KW-0997">Cell inner membrane</keyword>
<protein>
    <recommendedName>
        <fullName evidence="12">Prepilin peptidase</fullName>
    </recommendedName>
</protein>
<feature type="transmembrane region" description="Helical" evidence="8">
    <location>
        <begin position="230"/>
        <end position="253"/>
    </location>
</feature>
<feature type="transmembrane region" description="Helical" evidence="8">
    <location>
        <begin position="101"/>
        <end position="120"/>
    </location>
</feature>
<dbReference type="GO" id="GO:0004190">
    <property type="term" value="F:aspartic-type endopeptidase activity"/>
    <property type="evidence" value="ECO:0007669"/>
    <property type="project" value="InterPro"/>
</dbReference>
<evidence type="ECO:0000256" key="7">
    <source>
        <dbReference type="ARBA" id="ARBA00023136"/>
    </source>
</evidence>
<dbReference type="PANTHER" id="PTHR30487">
    <property type="entry name" value="TYPE 4 PREPILIN-LIKE PROTEINS LEADER PEPTIDE-PROCESSING ENZYME"/>
    <property type="match status" value="1"/>
</dbReference>
<accession>X1AIU6</accession>
<comment type="subcellular location">
    <subcellularLocation>
        <location evidence="1">Cell inner membrane</location>
        <topology evidence="1">Multi-pass membrane protein</topology>
    </subcellularLocation>
</comment>
<feature type="transmembrane region" description="Helical" evidence="8">
    <location>
        <begin position="6"/>
        <end position="26"/>
    </location>
</feature>
<evidence type="ECO:0000256" key="6">
    <source>
        <dbReference type="ARBA" id="ARBA00022989"/>
    </source>
</evidence>
<dbReference type="EMBL" id="BART01003151">
    <property type="protein sequence ID" value="GAG72538.1"/>
    <property type="molecule type" value="Genomic_DNA"/>
</dbReference>
<keyword evidence="6 8" id="KW-1133">Transmembrane helix</keyword>
<feature type="transmembrane region" description="Helical" evidence="8">
    <location>
        <begin position="152"/>
        <end position="173"/>
    </location>
</feature>
<evidence type="ECO:0008006" key="12">
    <source>
        <dbReference type="Google" id="ProtNLM"/>
    </source>
</evidence>
<proteinExistence type="inferred from homology"/>
<gene>
    <name evidence="11" type="ORF">S01H4_08944</name>
</gene>
<dbReference type="InterPro" id="IPR010627">
    <property type="entry name" value="Prepilin_pept_A24_N"/>
</dbReference>
<feature type="transmembrane region" description="Helical" evidence="8">
    <location>
        <begin position="185"/>
        <end position="218"/>
    </location>
</feature>
<evidence type="ECO:0000259" key="10">
    <source>
        <dbReference type="Pfam" id="PF06750"/>
    </source>
</evidence>
<organism evidence="11">
    <name type="scientific">marine sediment metagenome</name>
    <dbReference type="NCBI Taxonomy" id="412755"/>
    <lineage>
        <taxon>unclassified sequences</taxon>
        <taxon>metagenomes</taxon>
        <taxon>ecological metagenomes</taxon>
    </lineage>
</organism>
<evidence type="ECO:0000256" key="8">
    <source>
        <dbReference type="SAM" id="Phobius"/>
    </source>
</evidence>
<keyword evidence="3" id="KW-1003">Cell membrane</keyword>